<sequence>MSSTTLAAVLAKLAGLSLPAKAAGVAVAIGVIGGVPAAAHAVGTPHVRVAVDETPAPTASSTDGTSTGARDDEQGDSQGEATEDPASQPTATDAPTAGPTPAPTHTLPASAAFGQRVAADARDGGVDGHQISQEARAKSASATGLAHRHGAQAPGRTAKPAPTAQPTPEVRPTLPAPAETHPGNDD</sequence>
<accession>A0ABT7SG36</accession>
<feature type="compositionally biased region" description="Low complexity" evidence="1">
    <location>
        <begin position="54"/>
        <end position="68"/>
    </location>
</feature>
<keyword evidence="2" id="KW-0732">Signal</keyword>
<evidence type="ECO:0000256" key="2">
    <source>
        <dbReference type="SAM" id="SignalP"/>
    </source>
</evidence>
<reference evidence="3 4" key="1">
    <citation type="submission" date="2023-06" db="EMBL/GenBank/DDBJ databases">
        <title>Cellulomonas sp. MW4 Whole genome sequence.</title>
        <authorList>
            <person name="Park S."/>
        </authorList>
    </citation>
    <scope>NUCLEOTIDE SEQUENCE [LARGE SCALE GENOMIC DNA]</scope>
    <source>
        <strain evidence="3 4">MW4</strain>
    </source>
</reference>
<keyword evidence="4" id="KW-1185">Reference proteome</keyword>
<feature type="region of interest" description="Disordered" evidence="1">
    <location>
        <begin position="121"/>
        <end position="186"/>
    </location>
</feature>
<feature type="signal peptide" evidence="2">
    <location>
        <begin position="1"/>
        <end position="22"/>
    </location>
</feature>
<dbReference type="Proteomes" id="UP001529338">
    <property type="component" value="Unassembled WGS sequence"/>
</dbReference>
<organism evidence="3 4">
    <name type="scientific">Cellulomonas alba</name>
    <dbReference type="NCBI Taxonomy" id="3053467"/>
    <lineage>
        <taxon>Bacteria</taxon>
        <taxon>Bacillati</taxon>
        <taxon>Actinomycetota</taxon>
        <taxon>Actinomycetes</taxon>
        <taxon>Micrococcales</taxon>
        <taxon>Cellulomonadaceae</taxon>
        <taxon>Cellulomonas</taxon>
    </lineage>
</organism>
<evidence type="ECO:0000256" key="1">
    <source>
        <dbReference type="SAM" id="MobiDB-lite"/>
    </source>
</evidence>
<dbReference type="EMBL" id="JAUCGQ010000001">
    <property type="protein sequence ID" value="MDM7855138.1"/>
    <property type="molecule type" value="Genomic_DNA"/>
</dbReference>
<feature type="chain" id="PRO_5045644446" evidence="2">
    <location>
        <begin position="23"/>
        <end position="186"/>
    </location>
</feature>
<evidence type="ECO:0000313" key="4">
    <source>
        <dbReference type="Proteomes" id="UP001529338"/>
    </source>
</evidence>
<name>A0ABT7SG36_9CELL</name>
<comment type="caution">
    <text evidence="3">The sequence shown here is derived from an EMBL/GenBank/DDBJ whole genome shotgun (WGS) entry which is preliminary data.</text>
</comment>
<protein>
    <submittedName>
        <fullName evidence="3">Uncharacterized protein</fullName>
    </submittedName>
</protein>
<dbReference type="RefSeq" id="WP_289454944.1">
    <property type="nucleotide sequence ID" value="NZ_JAUCGQ010000001.1"/>
</dbReference>
<feature type="compositionally biased region" description="Low complexity" evidence="1">
    <location>
        <begin position="89"/>
        <end position="109"/>
    </location>
</feature>
<feature type="region of interest" description="Disordered" evidence="1">
    <location>
        <begin position="50"/>
        <end position="109"/>
    </location>
</feature>
<gene>
    <name evidence="3" type="ORF">QRT04_09360</name>
</gene>
<proteinExistence type="predicted"/>
<evidence type="ECO:0000313" key="3">
    <source>
        <dbReference type="EMBL" id="MDM7855138.1"/>
    </source>
</evidence>
<feature type="compositionally biased region" description="Low complexity" evidence="1">
    <location>
        <begin position="157"/>
        <end position="168"/>
    </location>
</feature>
<feature type="compositionally biased region" description="Polar residues" evidence="1">
    <location>
        <begin position="76"/>
        <end position="88"/>
    </location>
</feature>